<dbReference type="EMBL" id="CP002551">
    <property type="protein sequence ID" value="ADZ10107.1"/>
    <property type="molecule type" value="Genomic_DNA"/>
</dbReference>
<dbReference type="HOGENOM" id="CLU_1064007_0_0_2"/>
<organism evidence="2 3">
    <name type="scientific">Methanobacterium lacus (strain AL-21)</name>
    <dbReference type="NCBI Taxonomy" id="877455"/>
    <lineage>
        <taxon>Archaea</taxon>
        <taxon>Methanobacteriati</taxon>
        <taxon>Methanobacteriota</taxon>
        <taxon>Methanomada group</taxon>
        <taxon>Methanobacteria</taxon>
        <taxon>Methanobacteriales</taxon>
        <taxon>Methanobacteriaceae</taxon>
        <taxon>Methanobacterium</taxon>
    </lineage>
</organism>
<dbReference type="Pfam" id="PF00149">
    <property type="entry name" value="Metallophos"/>
    <property type="match status" value="1"/>
</dbReference>
<dbReference type="Gene3D" id="3.60.21.10">
    <property type="match status" value="1"/>
</dbReference>
<dbReference type="PANTHER" id="PTHR11668">
    <property type="entry name" value="SERINE/THREONINE PROTEIN PHOSPHATASE"/>
    <property type="match status" value="1"/>
</dbReference>
<reference evidence="3" key="1">
    <citation type="submission" date="2011-02" db="EMBL/GenBank/DDBJ databases">
        <title>Complete sequence of Methanobacterium sp. AL-21.</title>
        <authorList>
            <consortium name="US DOE Joint Genome Institute"/>
            <person name="Lucas S."/>
            <person name="Copeland A."/>
            <person name="Lapidus A."/>
            <person name="Cheng J.-F."/>
            <person name="Goodwin L."/>
            <person name="Pitluck S."/>
            <person name="Chertkov O."/>
            <person name="Detter J.C."/>
            <person name="Han C."/>
            <person name="Tapia R."/>
            <person name="Land M."/>
            <person name="Hauser L."/>
            <person name="Kyrpides N."/>
            <person name="Ivanova N."/>
            <person name="Mikhailova N."/>
            <person name="Pagani I."/>
            <person name="Cadillo-Quiroz H."/>
            <person name="Imachi H."/>
            <person name="Zinder S."/>
            <person name="Liu W."/>
            <person name="Woyke T."/>
        </authorList>
    </citation>
    <scope>NUCLEOTIDE SEQUENCE [LARGE SCALE GENOMIC DNA]</scope>
    <source>
        <strain evidence="3">AL-21</strain>
    </source>
</reference>
<dbReference type="STRING" id="877455.Metbo_1887"/>
<dbReference type="KEGG" id="mel:Metbo_1887"/>
<proteinExistence type="predicted"/>
<dbReference type="InterPro" id="IPR029052">
    <property type="entry name" value="Metallo-depent_PP-like"/>
</dbReference>
<dbReference type="InterPro" id="IPR050341">
    <property type="entry name" value="PP1_catalytic_subunit"/>
</dbReference>
<dbReference type="AlphaFoldDB" id="F0TAN5"/>
<evidence type="ECO:0000313" key="3">
    <source>
        <dbReference type="Proteomes" id="UP000007490"/>
    </source>
</evidence>
<reference evidence="2 3" key="2">
    <citation type="journal article" date="2014" name="Int. J. Syst. Evol. Microbiol.">
        <title>Methanobacterium paludis sp. nov. and a novel strain of Methanobacterium lacus isolated from northern peatlands.</title>
        <authorList>
            <person name="Cadillo-Quiroz H."/>
            <person name="Brauer S.L."/>
            <person name="Goodson N."/>
            <person name="Yavitt J.B."/>
            <person name="Zinder S.H."/>
        </authorList>
    </citation>
    <scope>NUCLEOTIDE SEQUENCE [LARGE SCALE GENOMIC DNA]</scope>
    <source>
        <strain evidence="2 3">AL-21</strain>
    </source>
</reference>
<evidence type="ECO:0000259" key="1">
    <source>
        <dbReference type="Pfam" id="PF00149"/>
    </source>
</evidence>
<sequence length="261" mass="30310">MGFYRGKLIELPKEGHAIVVTDIHGNLTDYNKYLELWKKYGEKNFHFIITGDFIHAMGKKDDRSIDILESVMHNFKHCKNFHALLGNHEWSAISMVSVYKGGVNQSHSFIKLLKDRFGNGWEVKLEEYQNFFKKLPVAVKTDNKLFISHGGPPRRINSIEDIVHITDKGYGEDNNKLYQLLWNREENFNKEDLNNFLRVVNCNAMIVGHTPVDGVKMVYDKQLVVSSSFSLGKKSYLVINLKNNIERARDLLSMENLHWYS</sequence>
<evidence type="ECO:0000313" key="2">
    <source>
        <dbReference type="EMBL" id="ADZ10107.1"/>
    </source>
</evidence>
<feature type="domain" description="Calcineurin-like phosphoesterase" evidence="1">
    <location>
        <begin position="18"/>
        <end position="212"/>
    </location>
</feature>
<gene>
    <name evidence="2" type="ordered locus">Metbo_1887</name>
</gene>
<dbReference type="InterPro" id="IPR004843">
    <property type="entry name" value="Calcineurin-like_PHP"/>
</dbReference>
<dbReference type="eggNOG" id="arCOG01143">
    <property type="taxonomic scope" value="Archaea"/>
</dbReference>
<dbReference type="GO" id="GO:0016787">
    <property type="term" value="F:hydrolase activity"/>
    <property type="evidence" value="ECO:0007669"/>
    <property type="project" value="InterPro"/>
</dbReference>
<dbReference type="GeneID" id="10278345"/>
<dbReference type="PANTHER" id="PTHR11668:SF496">
    <property type="entry name" value="SERINE_THREONINE-PROTEIN PHOSPHATASE"/>
    <property type="match status" value="1"/>
</dbReference>
<keyword evidence="3" id="KW-1185">Reference proteome</keyword>
<accession>F0TAN5</accession>
<dbReference type="SUPFAM" id="SSF56300">
    <property type="entry name" value="Metallo-dependent phosphatases"/>
    <property type="match status" value="1"/>
</dbReference>
<dbReference type="OrthoDB" id="70630at2157"/>
<dbReference type="Proteomes" id="UP000007490">
    <property type="component" value="Chromosome"/>
</dbReference>
<dbReference type="RefSeq" id="WP_013645458.1">
    <property type="nucleotide sequence ID" value="NC_015216.1"/>
</dbReference>
<protein>
    <submittedName>
        <fullName evidence="2">Metallophosphoesterase</fullName>
    </submittedName>
</protein>
<name>F0TAN5_METLA</name>